<feature type="transmembrane region" description="Helical" evidence="2">
    <location>
        <begin position="139"/>
        <end position="155"/>
    </location>
</feature>
<dbReference type="SUPFAM" id="SSF103481">
    <property type="entry name" value="Multidrug resistance efflux transporter EmrE"/>
    <property type="match status" value="2"/>
</dbReference>
<dbReference type="AlphaFoldDB" id="A0A561BRW5"/>
<feature type="transmembrane region" description="Helical" evidence="2">
    <location>
        <begin position="88"/>
        <end position="106"/>
    </location>
</feature>
<feature type="domain" description="EamA" evidence="3">
    <location>
        <begin position="162"/>
        <end position="293"/>
    </location>
</feature>
<proteinExistence type="inferred from homology"/>
<organism evidence="4 5">
    <name type="scientific">Kribbella amoyensis</name>
    <dbReference type="NCBI Taxonomy" id="996641"/>
    <lineage>
        <taxon>Bacteria</taxon>
        <taxon>Bacillati</taxon>
        <taxon>Actinomycetota</taxon>
        <taxon>Actinomycetes</taxon>
        <taxon>Propionibacteriales</taxon>
        <taxon>Kribbellaceae</taxon>
        <taxon>Kribbella</taxon>
    </lineage>
</organism>
<keyword evidence="2" id="KW-0472">Membrane</keyword>
<protein>
    <submittedName>
        <fullName evidence="4">Inner membrane transporter RhtA</fullName>
    </submittedName>
</protein>
<accession>A0A561BRW5</accession>
<comment type="similarity">
    <text evidence="1">Belongs to the EamA transporter family.</text>
</comment>
<keyword evidence="2" id="KW-0812">Transmembrane</keyword>
<dbReference type="OrthoDB" id="9815120at2"/>
<dbReference type="PANTHER" id="PTHR22911:SF37">
    <property type="entry name" value="THREONINE_HOMOSERINE EXPORTER RHTA"/>
    <property type="match status" value="1"/>
</dbReference>
<comment type="caution">
    <text evidence="4">The sequence shown here is derived from an EMBL/GenBank/DDBJ whole genome shotgun (WGS) entry which is preliminary data.</text>
</comment>
<feature type="transmembrane region" description="Helical" evidence="2">
    <location>
        <begin position="220"/>
        <end position="240"/>
    </location>
</feature>
<evidence type="ECO:0000256" key="2">
    <source>
        <dbReference type="SAM" id="Phobius"/>
    </source>
</evidence>
<keyword evidence="5" id="KW-1185">Reference proteome</keyword>
<dbReference type="Pfam" id="PF00892">
    <property type="entry name" value="EamA"/>
    <property type="match status" value="1"/>
</dbReference>
<dbReference type="InterPro" id="IPR037185">
    <property type="entry name" value="EmrE-like"/>
</dbReference>
<gene>
    <name evidence="4" type="ORF">FB561_2755</name>
</gene>
<evidence type="ECO:0000313" key="4">
    <source>
        <dbReference type="EMBL" id="TWD81637.1"/>
    </source>
</evidence>
<evidence type="ECO:0000259" key="3">
    <source>
        <dbReference type="Pfam" id="PF00892"/>
    </source>
</evidence>
<dbReference type="Proteomes" id="UP000318380">
    <property type="component" value="Unassembled WGS sequence"/>
</dbReference>
<evidence type="ECO:0000256" key="1">
    <source>
        <dbReference type="ARBA" id="ARBA00007362"/>
    </source>
</evidence>
<dbReference type="GO" id="GO:0015565">
    <property type="term" value="F:threonine efflux transmembrane transporter activity"/>
    <property type="evidence" value="ECO:0007669"/>
    <property type="project" value="TreeGrafter"/>
</dbReference>
<dbReference type="RefSeq" id="WP_145806628.1">
    <property type="nucleotide sequence ID" value="NZ_VIVK01000001.1"/>
</dbReference>
<feature type="transmembrane region" description="Helical" evidence="2">
    <location>
        <begin position="161"/>
        <end position="180"/>
    </location>
</feature>
<sequence length="303" mass="31754">MSASTVGPAGEVEVVEVVVPAAERTGRFRAVGLMLASASSNQFGAAVGALGFPALGPAGVVAIRQWVAAVVMMTAVRPPLRSFTRREWIPVLGLAAIYATMNLTLYTAVDRIGLGLAVTLEFLGPLTVALAALRRRVDLFCAVFAGAAVMVLMRPQPTTDYLGIAMGLVAACCWAGYILLNRTLGRRLPSAQGAAASAAVSALAYLPVGVWILVHHTPGAQYLAYAAVAGVLSSAVPYLVDLFALRIVRPGFFGMFMSVHPLLAVVVGWLILDQRVGWVEWVAICAIVAANAISVATAQRGRL</sequence>
<dbReference type="PANTHER" id="PTHR22911">
    <property type="entry name" value="ACYL-MALONYL CONDENSING ENZYME-RELATED"/>
    <property type="match status" value="1"/>
</dbReference>
<dbReference type="InterPro" id="IPR000620">
    <property type="entry name" value="EamA_dom"/>
</dbReference>
<feature type="transmembrane region" description="Helical" evidence="2">
    <location>
        <begin position="112"/>
        <end position="132"/>
    </location>
</feature>
<keyword evidence="2" id="KW-1133">Transmembrane helix</keyword>
<feature type="transmembrane region" description="Helical" evidence="2">
    <location>
        <begin position="192"/>
        <end position="214"/>
    </location>
</feature>
<name>A0A561BRW5_9ACTN</name>
<dbReference type="GO" id="GO:0005886">
    <property type="term" value="C:plasma membrane"/>
    <property type="evidence" value="ECO:0007669"/>
    <property type="project" value="TreeGrafter"/>
</dbReference>
<reference evidence="4 5" key="1">
    <citation type="submission" date="2019-06" db="EMBL/GenBank/DDBJ databases">
        <title>Sequencing the genomes of 1000 actinobacteria strains.</title>
        <authorList>
            <person name="Klenk H.-P."/>
        </authorList>
    </citation>
    <scope>NUCLEOTIDE SEQUENCE [LARGE SCALE GENOMIC DNA]</scope>
    <source>
        <strain evidence="4 5">DSM 24683</strain>
    </source>
</reference>
<evidence type="ECO:0000313" key="5">
    <source>
        <dbReference type="Proteomes" id="UP000318380"/>
    </source>
</evidence>
<feature type="transmembrane region" description="Helical" evidence="2">
    <location>
        <begin position="278"/>
        <end position="298"/>
    </location>
</feature>
<dbReference type="EMBL" id="VIVK01000001">
    <property type="protein sequence ID" value="TWD81637.1"/>
    <property type="molecule type" value="Genomic_DNA"/>
</dbReference>
<feature type="transmembrane region" description="Helical" evidence="2">
    <location>
        <begin position="252"/>
        <end position="272"/>
    </location>
</feature>